<dbReference type="Gene3D" id="3.40.1090.10">
    <property type="entry name" value="Cytosolic phospholipase A2 catalytic domain"/>
    <property type="match status" value="1"/>
</dbReference>
<feature type="short sequence motif" description="GXSXG" evidence="2">
    <location>
        <begin position="54"/>
        <end position="58"/>
    </location>
</feature>
<keyword evidence="2 3" id="KW-0378">Hydrolase</keyword>
<keyword evidence="1 2" id="KW-0443">Lipid metabolism</keyword>
<evidence type="ECO:0000256" key="2">
    <source>
        <dbReference type="PROSITE-ProRule" id="PRU01161"/>
    </source>
</evidence>
<evidence type="ECO:0000313" key="5">
    <source>
        <dbReference type="EMBL" id="GBF87627.1"/>
    </source>
</evidence>
<sequence>MLAQAATPLEAFQHGKLGLSFGGAGYLILWYAGVVKVFQELGIIESGRATPVAGASSGALTAATICSGTTADKFYSSVSSLTARCYKTPTDCAGNMDGAVRAALADYLPPDAAARCNNTGYMSVTVYDEPGHPRPAVVSTFSNSSDLISTLAASSYIPMWSGSRLFTSLRGRQAIDGSVSAPQPCPPSVEYCVRIASAPPEMSGPNAARGSAGVGEVIAQIQRAVNGQRTNAVNVRKPQLPDPSAARADPAKLEAFKKAGIDLAPGLAAENPFPADVWQELSTLPCDPATCDYIYKMGQVDAMAWAEATGIKAAAEARGKNRALLRLRRHAI</sequence>
<comment type="domain">
    <text evidence="3">The nitrogen atoms of the two glycine residues in the GGXR motif define the oxyanion hole, and stabilize the oxyanion that forms during the nucleophilic attack by the catalytic serine during substrate cleavage.</text>
</comment>
<dbReference type="InterPro" id="IPR033562">
    <property type="entry name" value="PLPL"/>
</dbReference>
<comment type="similarity">
    <text evidence="3">Belongs to the patatin family.</text>
</comment>
<dbReference type="InterPro" id="IPR016035">
    <property type="entry name" value="Acyl_Trfase/lysoPLipase"/>
</dbReference>
<reference evidence="5 6" key="1">
    <citation type="journal article" date="2018" name="Sci. Rep.">
        <title>Raphidocelis subcapitata (=Pseudokirchneriella subcapitata) provides an insight into genome evolution and environmental adaptations in the Sphaeropleales.</title>
        <authorList>
            <person name="Suzuki S."/>
            <person name="Yamaguchi H."/>
            <person name="Nakajima N."/>
            <person name="Kawachi M."/>
        </authorList>
    </citation>
    <scope>NUCLEOTIDE SEQUENCE [LARGE SCALE GENOMIC DNA]</scope>
    <source>
        <strain evidence="5 6">NIES-35</strain>
    </source>
</reference>
<comment type="caution">
    <text evidence="5">The sequence shown here is derived from an EMBL/GenBank/DDBJ whole genome shotgun (WGS) entry which is preliminary data.</text>
</comment>
<dbReference type="OrthoDB" id="197155at2759"/>
<dbReference type="Pfam" id="PF01734">
    <property type="entry name" value="Patatin"/>
    <property type="match status" value="1"/>
</dbReference>
<dbReference type="PANTHER" id="PTHR12406:SF7">
    <property type="entry name" value="PATATIN-LIKE PHOSPHOLIPASE DOMAIN-CONTAINING PROTEIN 4"/>
    <property type="match status" value="1"/>
</dbReference>
<comment type="function">
    <text evidence="3">Lipolytic acyl hydrolase (LAH).</text>
</comment>
<evidence type="ECO:0000313" key="6">
    <source>
        <dbReference type="Proteomes" id="UP000247498"/>
    </source>
</evidence>
<accession>A0A2V0NRR8</accession>
<dbReference type="Proteomes" id="UP000247498">
    <property type="component" value="Unassembled WGS sequence"/>
</dbReference>
<evidence type="ECO:0000259" key="4">
    <source>
        <dbReference type="PROSITE" id="PS51635"/>
    </source>
</evidence>
<dbReference type="GO" id="GO:0005737">
    <property type="term" value="C:cytoplasm"/>
    <property type="evidence" value="ECO:0007669"/>
    <property type="project" value="TreeGrafter"/>
</dbReference>
<keyword evidence="2 3" id="KW-0442">Lipid degradation</keyword>
<dbReference type="GO" id="GO:0016020">
    <property type="term" value="C:membrane"/>
    <property type="evidence" value="ECO:0007669"/>
    <property type="project" value="TreeGrafter"/>
</dbReference>
<proteinExistence type="inferred from homology"/>
<comment type="caution">
    <text evidence="2">Lacks conserved residue(s) required for the propagation of feature annotation.</text>
</comment>
<dbReference type="EC" id="3.1.1.-" evidence="3"/>
<feature type="active site" description="Proton acceptor" evidence="2">
    <location>
        <position position="176"/>
    </location>
</feature>
<gene>
    <name evidence="5" type="ORF">Rsub_00338</name>
</gene>
<name>A0A2V0NRR8_9CHLO</name>
<dbReference type="AlphaFoldDB" id="A0A2V0NRR8"/>
<feature type="domain" description="PNPLA" evidence="4">
    <location>
        <begin position="19"/>
        <end position="189"/>
    </location>
</feature>
<dbReference type="GO" id="GO:0005811">
    <property type="term" value="C:lipid droplet"/>
    <property type="evidence" value="ECO:0007669"/>
    <property type="project" value="TreeGrafter"/>
</dbReference>
<dbReference type="InterPro" id="IPR002641">
    <property type="entry name" value="PNPLA_dom"/>
</dbReference>
<organism evidence="5 6">
    <name type="scientific">Raphidocelis subcapitata</name>
    <dbReference type="NCBI Taxonomy" id="307507"/>
    <lineage>
        <taxon>Eukaryota</taxon>
        <taxon>Viridiplantae</taxon>
        <taxon>Chlorophyta</taxon>
        <taxon>core chlorophytes</taxon>
        <taxon>Chlorophyceae</taxon>
        <taxon>CS clade</taxon>
        <taxon>Sphaeropleales</taxon>
        <taxon>Selenastraceae</taxon>
        <taxon>Raphidocelis</taxon>
    </lineage>
</organism>
<evidence type="ECO:0000256" key="1">
    <source>
        <dbReference type="ARBA" id="ARBA00023098"/>
    </source>
</evidence>
<feature type="active site" description="Nucleophile" evidence="2">
    <location>
        <position position="56"/>
    </location>
</feature>
<dbReference type="GO" id="GO:0055088">
    <property type="term" value="P:lipid homeostasis"/>
    <property type="evidence" value="ECO:0007669"/>
    <property type="project" value="TreeGrafter"/>
</dbReference>
<protein>
    <recommendedName>
        <fullName evidence="3">Patatin</fullName>
        <ecNumber evidence="3">3.1.1.-</ecNumber>
    </recommendedName>
</protein>
<dbReference type="PANTHER" id="PTHR12406">
    <property type="entry name" value="CALCIUM-INDEPENDENT PHOSPHOLIPASE A2 IPLA2 -RELATED"/>
    <property type="match status" value="1"/>
</dbReference>
<dbReference type="EMBL" id="BDRX01000001">
    <property type="protein sequence ID" value="GBF87627.1"/>
    <property type="molecule type" value="Genomic_DNA"/>
</dbReference>
<dbReference type="GO" id="GO:0019433">
    <property type="term" value="P:triglyceride catabolic process"/>
    <property type="evidence" value="ECO:0007669"/>
    <property type="project" value="TreeGrafter"/>
</dbReference>
<keyword evidence="6" id="KW-1185">Reference proteome</keyword>
<dbReference type="InParanoid" id="A0A2V0NRR8"/>
<evidence type="ECO:0000256" key="3">
    <source>
        <dbReference type="RuleBase" id="RU361262"/>
    </source>
</evidence>
<dbReference type="GO" id="GO:0004806">
    <property type="term" value="F:triacylglycerol lipase activity"/>
    <property type="evidence" value="ECO:0007669"/>
    <property type="project" value="TreeGrafter"/>
</dbReference>
<dbReference type="SUPFAM" id="SSF52151">
    <property type="entry name" value="FabD/lysophospholipase-like"/>
    <property type="match status" value="1"/>
</dbReference>
<dbReference type="PROSITE" id="PS51635">
    <property type="entry name" value="PNPLA"/>
    <property type="match status" value="1"/>
</dbReference>